<protein>
    <recommendedName>
        <fullName evidence="3">DUF3108 domain-containing protein</fullName>
    </recommendedName>
</protein>
<evidence type="ECO:0000313" key="2">
    <source>
        <dbReference type="Proteomes" id="UP000010798"/>
    </source>
</evidence>
<organism evidence="1 2">
    <name type="scientific">Singulisphaera acidiphila (strain ATCC BAA-1392 / DSM 18658 / VKM B-2454 / MOB10)</name>
    <dbReference type="NCBI Taxonomy" id="886293"/>
    <lineage>
        <taxon>Bacteria</taxon>
        <taxon>Pseudomonadati</taxon>
        <taxon>Planctomycetota</taxon>
        <taxon>Planctomycetia</taxon>
        <taxon>Isosphaerales</taxon>
        <taxon>Isosphaeraceae</taxon>
        <taxon>Singulisphaera</taxon>
    </lineage>
</organism>
<name>L0DMX0_SINAD</name>
<proteinExistence type="predicted"/>
<reference evidence="1 2" key="1">
    <citation type="submission" date="2012-02" db="EMBL/GenBank/DDBJ databases">
        <title>Complete sequence of chromosome of Singulisphaera acidiphila DSM 18658.</title>
        <authorList>
            <consortium name="US DOE Joint Genome Institute (JGI-PGF)"/>
            <person name="Lucas S."/>
            <person name="Copeland A."/>
            <person name="Lapidus A."/>
            <person name="Glavina del Rio T."/>
            <person name="Dalin E."/>
            <person name="Tice H."/>
            <person name="Bruce D."/>
            <person name="Goodwin L."/>
            <person name="Pitluck S."/>
            <person name="Peters L."/>
            <person name="Ovchinnikova G."/>
            <person name="Chertkov O."/>
            <person name="Kyrpides N."/>
            <person name="Mavromatis K."/>
            <person name="Ivanova N."/>
            <person name="Brettin T."/>
            <person name="Detter J.C."/>
            <person name="Han C."/>
            <person name="Larimer F."/>
            <person name="Land M."/>
            <person name="Hauser L."/>
            <person name="Markowitz V."/>
            <person name="Cheng J.-F."/>
            <person name="Hugenholtz P."/>
            <person name="Woyke T."/>
            <person name="Wu D."/>
            <person name="Tindall B."/>
            <person name="Pomrenke H."/>
            <person name="Brambilla E."/>
            <person name="Klenk H.-P."/>
            <person name="Eisen J.A."/>
        </authorList>
    </citation>
    <scope>NUCLEOTIDE SEQUENCE [LARGE SCALE GENOMIC DNA]</scope>
    <source>
        <strain evidence="2">ATCC BAA-1392 / DSM 18658 / VKM B-2454 / MOB10</strain>
    </source>
</reference>
<gene>
    <name evidence="1" type="ordered locus">Sinac_6083</name>
</gene>
<dbReference type="STRING" id="886293.Sinac_6083"/>
<dbReference type="Proteomes" id="UP000010798">
    <property type="component" value="Chromosome"/>
</dbReference>
<accession>L0DMX0</accession>
<dbReference type="RefSeq" id="WP_015249278.1">
    <property type="nucleotide sequence ID" value="NC_019892.1"/>
</dbReference>
<dbReference type="eggNOG" id="ENOG5034AZS">
    <property type="taxonomic scope" value="Bacteria"/>
</dbReference>
<dbReference type="HOGENOM" id="CLU_798715_0_0_0"/>
<evidence type="ECO:0000313" key="1">
    <source>
        <dbReference type="EMBL" id="AGA30188.1"/>
    </source>
</evidence>
<sequence length="285" mass="31480">MPSRLVCIAILLYWVVGASSLIRRDVLPELGFVRPPDLRTIASAEENAEPSSWSVEVIDNPLAPEIRRIVGTATTESSRNPQGGFEMSSTVSFNAGGLLRGTPLSSNSDARLDVVSRYQIDPAGNLQSFTASVRSDGDPEDLLTVTGTRDRRALKVVCQGQLPIFNQTRTLVYEPRSLVQNALGPFDRLPGLQVGQKWETQMVSPFTGRIETVRVDVARRCVIHWDNSPVTVLEVVHHVTPLSARTWVRPDGLVVRQEVPFPFVKLVLERIPSRRTPSGLEVPGR</sequence>
<dbReference type="KEGG" id="saci:Sinac_6083"/>
<dbReference type="EMBL" id="CP003364">
    <property type="protein sequence ID" value="AGA30188.1"/>
    <property type="molecule type" value="Genomic_DNA"/>
</dbReference>
<evidence type="ECO:0008006" key="3">
    <source>
        <dbReference type="Google" id="ProtNLM"/>
    </source>
</evidence>
<dbReference type="OrthoDB" id="261104at2"/>
<dbReference type="AlphaFoldDB" id="L0DMX0"/>
<keyword evidence="2" id="KW-1185">Reference proteome</keyword>